<reference evidence="5 6" key="1">
    <citation type="journal article" date="2019" name="Nat. Med.">
        <title>A library of human gut bacterial isolates paired with longitudinal multiomics data enables mechanistic microbiome research.</title>
        <authorList>
            <person name="Poyet M."/>
            <person name="Groussin M."/>
            <person name="Gibbons S.M."/>
            <person name="Avila-Pacheco J."/>
            <person name="Jiang X."/>
            <person name="Kearney S.M."/>
            <person name="Perrotta A.R."/>
            <person name="Berdy B."/>
            <person name="Zhao S."/>
            <person name="Lieberman T.D."/>
            <person name="Swanson P.K."/>
            <person name="Smith M."/>
            <person name="Roesemann S."/>
            <person name="Alexander J.E."/>
            <person name="Rich S.A."/>
            <person name="Livny J."/>
            <person name="Vlamakis H."/>
            <person name="Clish C."/>
            <person name="Bullock K."/>
            <person name="Deik A."/>
            <person name="Scott J."/>
            <person name="Pierce K.A."/>
            <person name="Xavier R.J."/>
            <person name="Alm E.J."/>
        </authorList>
    </citation>
    <scope>NUCLEOTIDE SEQUENCE [LARGE SCALE GENOMIC DNA]</scope>
    <source>
        <strain evidence="3 5">BIOML-A4</strain>
        <strain evidence="4 6">BIOML-A5</strain>
    </source>
</reference>
<organism evidence="3 5">
    <name type="scientific">Holdemania massiliensis</name>
    <dbReference type="NCBI Taxonomy" id="1468449"/>
    <lineage>
        <taxon>Bacteria</taxon>
        <taxon>Bacillati</taxon>
        <taxon>Bacillota</taxon>
        <taxon>Erysipelotrichia</taxon>
        <taxon>Erysipelotrichales</taxon>
        <taxon>Erysipelotrichaceae</taxon>
        <taxon>Holdemania</taxon>
    </lineage>
</organism>
<dbReference type="InterPro" id="IPR032466">
    <property type="entry name" value="Metal_Hydrolase"/>
</dbReference>
<evidence type="ECO:0000313" key="6">
    <source>
        <dbReference type="Proteomes" id="UP000480929"/>
    </source>
</evidence>
<dbReference type="Pfam" id="PF01979">
    <property type="entry name" value="Amidohydro_1"/>
    <property type="match status" value="1"/>
</dbReference>
<dbReference type="EMBL" id="WKPJ01000001">
    <property type="protein sequence ID" value="MSA87911.1"/>
    <property type="molecule type" value="Genomic_DNA"/>
</dbReference>
<dbReference type="PANTHER" id="PTHR43794">
    <property type="entry name" value="AMINOHYDROLASE SSNA-RELATED"/>
    <property type="match status" value="1"/>
</dbReference>
<dbReference type="OrthoDB" id="9807210at2"/>
<dbReference type="Gene3D" id="3.20.20.140">
    <property type="entry name" value="Metal-dependent hydrolases"/>
    <property type="match status" value="1"/>
</dbReference>
<name>A0A6N7S223_9FIRM</name>
<evidence type="ECO:0000259" key="2">
    <source>
        <dbReference type="Pfam" id="PF01979"/>
    </source>
</evidence>
<evidence type="ECO:0000313" key="3">
    <source>
        <dbReference type="EMBL" id="MSA87911.1"/>
    </source>
</evidence>
<dbReference type="InterPro" id="IPR006680">
    <property type="entry name" value="Amidohydro-rel"/>
</dbReference>
<dbReference type="EMBL" id="WKPI01000001">
    <property type="protein sequence ID" value="MSC31707.1"/>
    <property type="molecule type" value="Genomic_DNA"/>
</dbReference>
<dbReference type="RefSeq" id="WP_154237573.1">
    <property type="nucleotide sequence ID" value="NZ_CALJPI010000060.1"/>
</dbReference>
<comment type="caution">
    <text evidence="3">The sequence shown here is derived from an EMBL/GenBank/DDBJ whole genome shotgun (WGS) entry which is preliminary data.</text>
</comment>
<proteinExistence type="predicted"/>
<dbReference type="Proteomes" id="UP000433575">
    <property type="component" value="Unassembled WGS sequence"/>
</dbReference>
<keyword evidence="6" id="KW-1185">Reference proteome</keyword>
<dbReference type="SUPFAM" id="SSF51338">
    <property type="entry name" value="Composite domain of metallo-dependent hydrolases"/>
    <property type="match status" value="1"/>
</dbReference>
<dbReference type="Gene3D" id="2.30.40.10">
    <property type="entry name" value="Urease, subunit C, domain 1"/>
    <property type="match status" value="1"/>
</dbReference>
<dbReference type="CDD" id="cd01298">
    <property type="entry name" value="ATZ_TRZ_like"/>
    <property type="match status" value="1"/>
</dbReference>
<feature type="domain" description="Amidohydrolase-related" evidence="2">
    <location>
        <begin position="53"/>
        <end position="399"/>
    </location>
</feature>
<dbReference type="AlphaFoldDB" id="A0A6N7S223"/>
<dbReference type="PANTHER" id="PTHR43794:SF11">
    <property type="entry name" value="AMIDOHYDROLASE-RELATED DOMAIN-CONTAINING PROTEIN"/>
    <property type="match status" value="1"/>
</dbReference>
<evidence type="ECO:0000313" key="4">
    <source>
        <dbReference type="EMBL" id="MSC31707.1"/>
    </source>
</evidence>
<dbReference type="GO" id="GO:0016810">
    <property type="term" value="F:hydrolase activity, acting on carbon-nitrogen (but not peptide) bonds"/>
    <property type="evidence" value="ECO:0007669"/>
    <property type="project" value="InterPro"/>
</dbReference>
<accession>A0A6N7S223</accession>
<keyword evidence="1 3" id="KW-0378">Hydrolase</keyword>
<evidence type="ECO:0000313" key="5">
    <source>
        <dbReference type="Proteomes" id="UP000433575"/>
    </source>
</evidence>
<dbReference type="SUPFAM" id="SSF51556">
    <property type="entry name" value="Metallo-dependent hydrolases"/>
    <property type="match status" value="1"/>
</dbReference>
<gene>
    <name evidence="4" type="ORF">GKD88_01025</name>
    <name evidence="3" type="ORF">GKE08_01015</name>
</gene>
<dbReference type="InterPro" id="IPR011059">
    <property type="entry name" value="Metal-dep_hydrolase_composite"/>
</dbReference>
<sequence length="437" mass="48173">MRTRIENVTLVTTDEANHLYPQGCLVIEDDTILALNDFDLEVDEVIDGKQGLLLPGMINTHCHLGMIPFRSLGDDCPDRLRRFLFPLENAAMTRELAQASARYAAAEMMLGGVTTVFDMYYFEDALAEAMSEMNMRAVLAETIVDFANCDSNEPYGGLAISEQFIAQWKNRHPLITPAIGPHATNTNSAEALKQAQAIAERYDVLLSLHAAEMDYEMEMFRKEKNQTPIEYLESIGLLSPHLVAAHCIHVHDQDLRLMAQHGCRIAHCIGSNTKAGKGVAPLKKMIEQGIPVGLGSDGASSGNTLDLFSQLPLVGKAHKTANHDRSLFPAKEILPLATLGGARVLNLENQIGSLTPGKKADLVLVETQSVNMYPIYDPFSVLVYSANASNVDSVWVNGVQTVKHKQLVRHDLRALRADLEAKMQVFKAEALRRSEDL</sequence>
<dbReference type="InterPro" id="IPR050287">
    <property type="entry name" value="MTA/SAH_deaminase"/>
</dbReference>
<dbReference type="Proteomes" id="UP000480929">
    <property type="component" value="Unassembled WGS sequence"/>
</dbReference>
<protein>
    <submittedName>
        <fullName evidence="3">Amidohydrolase family protein</fullName>
    </submittedName>
</protein>
<evidence type="ECO:0000256" key="1">
    <source>
        <dbReference type="ARBA" id="ARBA00022801"/>
    </source>
</evidence>